<keyword evidence="1" id="KW-0472">Membrane</keyword>
<dbReference type="PANTHER" id="PTHR43805:SF1">
    <property type="entry name" value="GP-PDE DOMAIN-CONTAINING PROTEIN"/>
    <property type="match status" value="1"/>
</dbReference>
<protein>
    <recommendedName>
        <fullName evidence="2">GP-PDE domain-containing protein</fullName>
    </recommendedName>
</protein>
<dbReference type="PANTHER" id="PTHR43805">
    <property type="entry name" value="GLYCEROPHOSPHORYL DIESTER PHOSPHODIESTERASE"/>
    <property type="match status" value="1"/>
</dbReference>
<name>A0AAD6CAN3_9EURO</name>
<reference evidence="3" key="2">
    <citation type="journal article" date="2023" name="IMA Fungus">
        <title>Comparative genomic study of the Penicillium genus elucidates a diverse pangenome and 15 lateral gene transfer events.</title>
        <authorList>
            <person name="Petersen C."/>
            <person name="Sorensen T."/>
            <person name="Nielsen M.R."/>
            <person name="Sondergaard T.E."/>
            <person name="Sorensen J.L."/>
            <person name="Fitzpatrick D.A."/>
            <person name="Frisvad J.C."/>
            <person name="Nielsen K.L."/>
        </authorList>
    </citation>
    <scope>NUCLEOTIDE SEQUENCE</scope>
    <source>
        <strain evidence="3">IBT 16125</strain>
    </source>
</reference>
<proteinExistence type="predicted"/>
<dbReference type="SUPFAM" id="SSF51695">
    <property type="entry name" value="PLC-like phosphodiesterases"/>
    <property type="match status" value="1"/>
</dbReference>
<dbReference type="Proteomes" id="UP001213681">
    <property type="component" value="Unassembled WGS sequence"/>
</dbReference>
<comment type="caution">
    <text evidence="3">The sequence shown here is derived from an EMBL/GenBank/DDBJ whole genome shotgun (WGS) entry which is preliminary data.</text>
</comment>
<keyword evidence="1" id="KW-0812">Transmembrane</keyword>
<dbReference type="RefSeq" id="XP_056768347.1">
    <property type="nucleotide sequence ID" value="XM_056907620.1"/>
</dbReference>
<dbReference type="EMBL" id="JAPVEA010000004">
    <property type="protein sequence ID" value="KAJ5455974.1"/>
    <property type="molecule type" value="Genomic_DNA"/>
</dbReference>
<dbReference type="GO" id="GO:0006629">
    <property type="term" value="P:lipid metabolic process"/>
    <property type="evidence" value="ECO:0007669"/>
    <property type="project" value="InterPro"/>
</dbReference>
<dbReference type="Gene3D" id="3.20.20.190">
    <property type="entry name" value="Phosphatidylinositol (PI) phosphodiesterase"/>
    <property type="match status" value="1"/>
</dbReference>
<gene>
    <name evidence="3" type="ORF">N7458_004238</name>
</gene>
<evidence type="ECO:0000259" key="2">
    <source>
        <dbReference type="PROSITE" id="PS51704"/>
    </source>
</evidence>
<evidence type="ECO:0000313" key="3">
    <source>
        <dbReference type="EMBL" id="KAJ5455974.1"/>
    </source>
</evidence>
<dbReference type="GeneID" id="81597863"/>
<keyword evidence="1" id="KW-1133">Transmembrane helix</keyword>
<dbReference type="AlphaFoldDB" id="A0AAD6CAN3"/>
<reference evidence="3" key="1">
    <citation type="submission" date="2022-12" db="EMBL/GenBank/DDBJ databases">
        <authorList>
            <person name="Petersen C."/>
        </authorList>
    </citation>
    <scope>NUCLEOTIDE SEQUENCE</scope>
    <source>
        <strain evidence="3">IBT 16125</strain>
    </source>
</reference>
<dbReference type="CDD" id="cd08570">
    <property type="entry name" value="GDPD_YPL206cp_fungi"/>
    <property type="match status" value="1"/>
</dbReference>
<sequence length="348" mass="39534">MQSPPHEEEYSMKTPSATSAHLLYSPSSHDTPRLPQTISHRGYKGKFPENTLAAVQGAIQAGTDALEIDLQLSRDGVLVVSHDPSLQRCYGIKKKIADCDWAYLKTLRTLQAPHEPMPRLVDILEYLCQPGLEHIWVLLDIKLSNDPPTIMHRIAQTITSIPTPPSSPPWHTRLILGCWSAQYLPLRAKYLPQYEMSLICLDPRYARQFLHTPNISFNVNQRSLMGPFGAGFLDEARAANRKVFLWTVNAPNLMRWGIRHGVDGIITDDPVLYARVCEAWEREREGKGGTVECPELVDDRLSVGQRVRIWVTAVFVVVFGWVLKRRYRYPHPVPYPVERVQIGDRKGA</sequence>
<evidence type="ECO:0000313" key="4">
    <source>
        <dbReference type="Proteomes" id="UP001213681"/>
    </source>
</evidence>
<dbReference type="InterPro" id="IPR030395">
    <property type="entry name" value="GP_PDE_dom"/>
</dbReference>
<evidence type="ECO:0000256" key="1">
    <source>
        <dbReference type="SAM" id="Phobius"/>
    </source>
</evidence>
<dbReference type="PROSITE" id="PS51704">
    <property type="entry name" value="GP_PDE"/>
    <property type="match status" value="1"/>
</dbReference>
<dbReference type="GO" id="GO:0008081">
    <property type="term" value="F:phosphoric diester hydrolase activity"/>
    <property type="evidence" value="ECO:0007669"/>
    <property type="project" value="InterPro"/>
</dbReference>
<keyword evidence="4" id="KW-1185">Reference proteome</keyword>
<organism evidence="3 4">
    <name type="scientific">Penicillium daleae</name>
    <dbReference type="NCBI Taxonomy" id="63821"/>
    <lineage>
        <taxon>Eukaryota</taxon>
        <taxon>Fungi</taxon>
        <taxon>Dikarya</taxon>
        <taxon>Ascomycota</taxon>
        <taxon>Pezizomycotina</taxon>
        <taxon>Eurotiomycetes</taxon>
        <taxon>Eurotiomycetidae</taxon>
        <taxon>Eurotiales</taxon>
        <taxon>Aspergillaceae</taxon>
        <taxon>Penicillium</taxon>
    </lineage>
</organism>
<dbReference type="Pfam" id="PF03009">
    <property type="entry name" value="GDPD"/>
    <property type="match status" value="1"/>
</dbReference>
<feature type="transmembrane region" description="Helical" evidence="1">
    <location>
        <begin position="307"/>
        <end position="323"/>
    </location>
</feature>
<accession>A0AAD6CAN3</accession>
<feature type="domain" description="GP-PDE" evidence="2">
    <location>
        <begin position="35"/>
        <end position="277"/>
    </location>
</feature>
<dbReference type="InterPro" id="IPR017946">
    <property type="entry name" value="PLC-like_Pdiesterase_TIM-brl"/>
</dbReference>